<evidence type="ECO:0000256" key="2">
    <source>
        <dbReference type="ARBA" id="ARBA00009387"/>
    </source>
</evidence>
<dbReference type="Proteomes" id="UP000241229">
    <property type="component" value="Unassembled WGS sequence"/>
</dbReference>
<sequence>MSGRTGGGATRPGKGLASCAAALLLSCTPALADPPKSRIVTTARICDLIDLHARSNGLPSDFFARLIWKESRFDPNAVSPVGAEGIAQFMPGTAKMRGLADSFDIAQALPASARYLAELKRGFGNLGLAAAAYNAGETRVSRWLASGGFLPLETEEYVLDIMGEPADNFTARDYAGTVRPLDPKLPFGEACRQMRTIYARTIAMATIVTKPWGIQVAGNFRRAAAIRQWQRISARFKSVLKGADPVVSRVRSPRGRRGIYAVRIGADSRAAADRICATLRSAGGACVVLRNR</sequence>
<dbReference type="GO" id="GO:0042834">
    <property type="term" value="F:peptidoglycan binding"/>
    <property type="evidence" value="ECO:0007669"/>
    <property type="project" value="InterPro"/>
</dbReference>
<evidence type="ECO:0000313" key="6">
    <source>
        <dbReference type="EMBL" id="PSJ57809.1"/>
    </source>
</evidence>
<name>A0A2P7S5T3_9HYPH</name>
<dbReference type="PANTHER" id="PTHR37423:SF2">
    <property type="entry name" value="MEMBRANE-BOUND LYTIC MUREIN TRANSGLYCOSYLASE C"/>
    <property type="match status" value="1"/>
</dbReference>
<keyword evidence="3" id="KW-0732">Signal</keyword>
<dbReference type="PROSITE" id="PS51257">
    <property type="entry name" value="PROKAR_LIPOPROTEIN"/>
    <property type="match status" value="1"/>
</dbReference>
<dbReference type="InterPro" id="IPR023346">
    <property type="entry name" value="Lysozyme-like_dom_sf"/>
</dbReference>
<dbReference type="OrthoDB" id="9801695at2"/>
<feature type="domain" description="SPOR" evidence="5">
    <location>
        <begin position="210"/>
        <end position="289"/>
    </location>
</feature>
<dbReference type="PANTHER" id="PTHR37423">
    <property type="entry name" value="SOLUBLE LYTIC MUREIN TRANSGLYCOSYLASE-RELATED"/>
    <property type="match status" value="1"/>
</dbReference>
<evidence type="ECO:0000259" key="4">
    <source>
        <dbReference type="Pfam" id="PF01464"/>
    </source>
</evidence>
<dbReference type="Pfam" id="PF05036">
    <property type="entry name" value="SPOR"/>
    <property type="match status" value="1"/>
</dbReference>
<feature type="chain" id="PRO_5015140518" evidence="3">
    <location>
        <begin position="33"/>
        <end position="292"/>
    </location>
</feature>
<proteinExistence type="inferred from homology"/>
<comment type="caution">
    <text evidence="6">The sequence shown here is derived from an EMBL/GenBank/DDBJ whole genome shotgun (WGS) entry which is preliminary data.</text>
</comment>
<keyword evidence="7" id="KW-1185">Reference proteome</keyword>
<dbReference type="InterPro" id="IPR036680">
    <property type="entry name" value="SPOR-like_sf"/>
</dbReference>
<gene>
    <name evidence="6" type="ORF">C7I84_17135</name>
</gene>
<dbReference type="CDD" id="cd00254">
    <property type="entry name" value="LT-like"/>
    <property type="match status" value="1"/>
</dbReference>
<evidence type="ECO:0000259" key="5">
    <source>
        <dbReference type="Pfam" id="PF05036"/>
    </source>
</evidence>
<dbReference type="Gene3D" id="3.30.70.1070">
    <property type="entry name" value="Sporulation related repeat"/>
    <property type="match status" value="1"/>
</dbReference>
<dbReference type="AlphaFoldDB" id="A0A2P7S5T3"/>
<dbReference type="Gene3D" id="1.10.530.10">
    <property type="match status" value="1"/>
</dbReference>
<dbReference type="Pfam" id="PF01464">
    <property type="entry name" value="SLT"/>
    <property type="match status" value="1"/>
</dbReference>
<feature type="signal peptide" evidence="3">
    <location>
        <begin position="1"/>
        <end position="32"/>
    </location>
</feature>
<evidence type="ECO:0000256" key="3">
    <source>
        <dbReference type="SAM" id="SignalP"/>
    </source>
</evidence>
<evidence type="ECO:0000256" key="1">
    <source>
        <dbReference type="ARBA" id="ARBA00007734"/>
    </source>
</evidence>
<protein>
    <submittedName>
        <fullName evidence="6">Lytic transglycosylase</fullName>
    </submittedName>
</protein>
<dbReference type="SUPFAM" id="SSF53955">
    <property type="entry name" value="Lysozyme-like"/>
    <property type="match status" value="1"/>
</dbReference>
<dbReference type="InterPro" id="IPR007730">
    <property type="entry name" value="SPOR-like_dom"/>
</dbReference>
<dbReference type="InterPro" id="IPR008258">
    <property type="entry name" value="Transglycosylase_SLT_dom_1"/>
</dbReference>
<evidence type="ECO:0000313" key="7">
    <source>
        <dbReference type="Proteomes" id="UP000241229"/>
    </source>
</evidence>
<accession>A0A2P7S5T3</accession>
<reference evidence="6 7" key="1">
    <citation type="submission" date="2018-03" db="EMBL/GenBank/DDBJ databases">
        <title>The draft genome of Mesorhizobium sp. 6GN-30.</title>
        <authorList>
            <person name="Liu L."/>
            <person name="Li L."/>
            <person name="Wang T."/>
            <person name="Zhang X."/>
            <person name="Liang L."/>
        </authorList>
    </citation>
    <scope>NUCLEOTIDE SEQUENCE [LARGE SCALE GENOMIC DNA]</scope>
    <source>
        <strain evidence="6 7">6GN30</strain>
    </source>
</reference>
<organism evidence="6 7">
    <name type="scientific">Kumtagia ephedrae</name>
    <dbReference type="NCBI Taxonomy" id="2116701"/>
    <lineage>
        <taxon>Bacteria</taxon>
        <taxon>Pseudomonadati</taxon>
        <taxon>Pseudomonadota</taxon>
        <taxon>Alphaproteobacteria</taxon>
        <taxon>Hyphomicrobiales</taxon>
        <taxon>Phyllobacteriaceae</taxon>
        <taxon>Kumtagia</taxon>
    </lineage>
</organism>
<dbReference type="EMBL" id="PXYK01000016">
    <property type="protein sequence ID" value="PSJ57809.1"/>
    <property type="molecule type" value="Genomic_DNA"/>
</dbReference>
<feature type="domain" description="Transglycosylase SLT" evidence="4">
    <location>
        <begin position="51"/>
        <end position="146"/>
    </location>
</feature>
<comment type="similarity">
    <text evidence="2">Belongs to the virb1 family.</text>
</comment>
<comment type="similarity">
    <text evidence="1">Belongs to the transglycosylase Slt family.</text>
</comment>